<proteinExistence type="predicted"/>
<dbReference type="EMBL" id="JXQK01000053">
    <property type="protein sequence ID" value="KIP62584.1"/>
    <property type="molecule type" value="Genomic_DNA"/>
</dbReference>
<evidence type="ECO:0000313" key="2">
    <source>
        <dbReference type="Proteomes" id="UP000032046"/>
    </source>
</evidence>
<dbReference type="AlphaFoldDB" id="A0A0D0IU39"/>
<reference evidence="1 2" key="1">
    <citation type="submission" date="2015-01" db="EMBL/GenBank/DDBJ databases">
        <title>Comparative genomics of non-oral Prevotella species.</title>
        <authorList>
            <person name="Accetto T."/>
            <person name="Nograsek B."/>
            <person name="Avgustin G."/>
        </authorList>
    </citation>
    <scope>NUCLEOTIDE SEQUENCE [LARGE SCALE GENOMIC DNA]</scope>
    <source>
        <strain evidence="1 2">P5-119</strain>
    </source>
</reference>
<name>A0A0D0IU39_9BACT</name>
<dbReference type="RefSeq" id="WP_042519246.1">
    <property type="nucleotide sequence ID" value="NZ_JXQI01000010.1"/>
</dbReference>
<protein>
    <submittedName>
        <fullName evidence="1">Uncharacterized protein</fullName>
    </submittedName>
</protein>
<evidence type="ECO:0000313" key="1">
    <source>
        <dbReference type="EMBL" id="KIP62584.1"/>
    </source>
</evidence>
<dbReference type="OrthoDB" id="1072536at2"/>
<gene>
    <name evidence="1" type="ORF">ST44_07235</name>
</gene>
<comment type="caution">
    <text evidence="1">The sequence shown here is derived from an EMBL/GenBank/DDBJ whole genome shotgun (WGS) entry which is preliminary data.</text>
</comment>
<sequence>MKEKILAAFENLGFNLEDIESLGFSFNYEGINYLYMYNEDDENFLNISVPSIYDLEKDNKEKYEELKEKINSTLKYVKAYTLGDSLWIFYERDLLGNEDLEEVIRHMILHLAAALMFARDSIEKIDNGESDEGSDNDNND</sequence>
<organism evidence="1 2">
    <name type="scientific">Prevotella pectinovora</name>
    <dbReference type="NCBI Taxonomy" id="1602169"/>
    <lineage>
        <taxon>Bacteria</taxon>
        <taxon>Pseudomonadati</taxon>
        <taxon>Bacteroidota</taxon>
        <taxon>Bacteroidia</taxon>
        <taxon>Bacteroidales</taxon>
        <taxon>Prevotellaceae</taxon>
        <taxon>Prevotella</taxon>
    </lineage>
</organism>
<keyword evidence="2" id="KW-1185">Reference proteome</keyword>
<dbReference type="Proteomes" id="UP000032046">
    <property type="component" value="Unassembled WGS sequence"/>
</dbReference>
<accession>A0A0D0IU39</accession>